<evidence type="ECO:0000256" key="7">
    <source>
        <dbReference type="ARBA" id="ARBA00023136"/>
    </source>
</evidence>
<proteinExistence type="inferred from homology"/>
<dbReference type="GO" id="GO:0006857">
    <property type="term" value="P:oligopeptide transport"/>
    <property type="evidence" value="ECO:0007669"/>
    <property type="project" value="InterPro"/>
</dbReference>
<feature type="transmembrane region" description="Helical" evidence="8">
    <location>
        <begin position="442"/>
        <end position="462"/>
    </location>
</feature>
<dbReference type="Gene3D" id="1.20.1250.20">
    <property type="entry name" value="MFS general substrate transporter like domains"/>
    <property type="match status" value="1"/>
</dbReference>
<evidence type="ECO:0000259" key="9">
    <source>
        <dbReference type="PROSITE" id="PS50850"/>
    </source>
</evidence>
<dbReference type="AlphaFoldDB" id="A0A841CN79"/>
<dbReference type="GO" id="GO:1904680">
    <property type="term" value="F:peptide transmembrane transporter activity"/>
    <property type="evidence" value="ECO:0007669"/>
    <property type="project" value="InterPro"/>
</dbReference>
<protein>
    <submittedName>
        <fullName evidence="10">POT family proton-dependent oligopeptide transporter</fullName>
    </submittedName>
</protein>
<dbReference type="Proteomes" id="UP000547510">
    <property type="component" value="Unassembled WGS sequence"/>
</dbReference>
<feature type="transmembrane region" description="Helical" evidence="8">
    <location>
        <begin position="240"/>
        <end position="257"/>
    </location>
</feature>
<feature type="transmembrane region" description="Helical" evidence="8">
    <location>
        <begin position="53"/>
        <end position="77"/>
    </location>
</feature>
<organism evidence="10 11">
    <name type="scientific">Saccharothrix tamanrassetensis</name>
    <dbReference type="NCBI Taxonomy" id="1051531"/>
    <lineage>
        <taxon>Bacteria</taxon>
        <taxon>Bacillati</taxon>
        <taxon>Actinomycetota</taxon>
        <taxon>Actinomycetes</taxon>
        <taxon>Pseudonocardiales</taxon>
        <taxon>Pseudonocardiaceae</taxon>
        <taxon>Saccharothrix</taxon>
    </lineage>
</organism>
<evidence type="ECO:0000313" key="10">
    <source>
        <dbReference type="EMBL" id="MBB5957445.1"/>
    </source>
</evidence>
<dbReference type="InterPro" id="IPR018456">
    <property type="entry name" value="PTR2_symporter_CS"/>
</dbReference>
<feature type="transmembrane region" description="Helical" evidence="8">
    <location>
        <begin position="414"/>
        <end position="436"/>
    </location>
</feature>
<feature type="transmembrane region" description="Helical" evidence="8">
    <location>
        <begin position="217"/>
        <end position="234"/>
    </location>
</feature>
<dbReference type="InterPro" id="IPR000109">
    <property type="entry name" value="POT_fam"/>
</dbReference>
<keyword evidence="3" id="KW-0813">Transport</keyword>
<dbReference type="SUPFAM" id="SSF103473">
    <property type="entry name" value="MFS general substrate transporter"/>
    <property type="match status" value="1"/>
</dbReference>
<comment type="subcellular location">
    <subcellularLocation>
        <location evidence="1">Cell membrane</location>
        <topology evidence="1">Multi-pass membrane protein</topology>
    </subcellularLocation>
</comment>
<sequence length="468" mass="48069">MTATAPPRTVLGQPHWFRVLFVVDVWERFSFYGMLAILYLYLVAPVAEGGLGLRAGAAATGFGTYLALNFLAALPGGWVADRVLGRRRAVLVGGAVIACGHGVLALPVGGATAVGLGLVIVGTGLVKPSIAAMIGEHHRSRERREAAMSVFYMSVQISALIAPLVTGLLADRVGWHAAFGAAALGMAVGVVLYARGMHRLGDIGAPPSPRVAFTRQHVVLAVASAAAVVLLVAAGFAAPVLLAVVGVVVLVLPFVCLRRLRRHSGVDPAALRALAVLMTAAALFWGLFAQGGALLSLFAKESTDRSVLGHVVPAGWFQSLPPLFLLVGAPVAAWLWLRLGGRANPAGKASAGLLLAGAGFLVMASASLAASDGPVTPWWLVAVYLLLACGELAIGPIVLSAAAGTAPPGYEGRFVGLSWLFVATGVVVAAQLARLVEVVPGTVYFLGFGVLAVLAGVLLALVRGRPRG</sequence>
<dbReference type="NCBIfam" id="TIGR00924">
    <property type="entry name" value="yjdL_sub1_fam"/>
    <property type="match status" value="1"/>
</dbReference>
<keyword evidence="6 8" id="KW-1133">Transmembrane helix</keyword>
<evidence type="ECO:0000256" key="4">
    <source>
        <dbReference type="ARBA" id="ARBA00022475"/>
    </source>
</evidence>
<evidence type="ECO:0000256" key="3">
    <source>
        <dbReference type="ARBA" id="ARBA00022448"/>
    </source>
</evidence>
<evidence type="ECO:0000313" key="11">
    <source>
        <dbReference type="Proteomes" id="UP000547510"/>
    </source>
</evidence>
<comment type="caution">
    <text evidence="10">The sequence shown here is derived from an EMBL/GenBank/DDBJ whole genome shotgun (WGS) entry which is preliminary data.</text>
</comment>
<feature type="transmembrane region" description="Helical" evidence="8">
    <location>
        <begin position="319"/>
        <end position="337"/>
    </location>
</feature>
<gene>
    <name evidence="10" type="ORF">FHS29_004040</name>
</gene>
<feature type="transmembrane region" description="Helical" evidence="8">
    <location>
        <begin position="175"/>
        <end position="196"/>
    </location>
</feature>
<evidence type="ECO:0000256" key="1">
    <source>
        <dbReference type="ARBA" id="ARBA00004651"/>
    </source>
</evidence>
<keyword evidence="7 8" id="KW-0472">Membrane</keyword>
<dbReference type="Pfam" id="PF00854">
    <property type="entry name" value="PTR2"/>
    <property type="match status" value="1"/>
</dbReference>
<feature type="transmembrane region" description="Helical" evidence="8">
    <location>
        <begin position="146"/>
        <end position="169"/>
    </location>
</feature>
<feature type="domain" description="Major facilitator superfamily (MFS) profile" evidence="9">
    <location>
        <begin position="19"/>
        <end position="467"/>
    </location>
</feature>
<dbReference type="InterPro" id="IPR036259">
    <property type="entry name" value="MFS_trans_sf"/>
</dbReference>
<dbReference type="RefSeq" id="WP_184692551.1">
    <property type="nucleotide sequence ID" value="NZ_JACHJN010000006.1"/>
</dbReference>
<feature type="transmembrane region" description="Helical" evidence="8">
    <location>
        <begin position="269"/>
        <end position="299"/>
    </location>
</feature>
<dbReference type="PROSITE" id="PS50850">
    <property type="entry name" value="MFS"/>
    <property type="match status" value="1"/>
</dbReference>
<dbReference type="CDD" id="cd17346">
    <property type="entry name" value="MFS_DtpA_like"/>
    <property type="match status" value="1"/>
</dbReference>
<reference evidence="10 11" key="1">
    <citation type="submission" date="2020-08" db="EMBL/GenBank/DDBJ databases">
        <title>Genomic Encyclopedia of Type Strains, Phase III (KMG-III): the genomes of soil and plant-associated and newly described type strains.</title>
        <authorList>
            <person name="Whitman W."/>
        </authorList>
    </citation>
    <scope>NUCLEOTIDE SEQUENCE [LARGE SCALE GENOMIC DNA]</scope>
    <source>
        <strain evidence="10 11">CECT 8640</strain>
    </source>
</reference>
<keyword evidence="5 8" id="KW-0812">Transmembrane</keyword>
<feature type="transmembrane region" description="Helical" evidence="8">
    <location>
        <begin position="89"/>
        <end position="108"/>
    </location>
</feature>
<evidence type="ECO:0000256" key="2">
    <source>
        <dbReference type="ARBA" id="ARBA00005982"/>
    </source>
</evidence>
<evidence type="ECO:0000256" key="6">
    <source>
        <dbReference type="ARBA" id="ARBA00022989"/>
    </source>
</evidence>
<evidence type="ECO:0000256" key="5">
    <source>
        <dbReference type="ARBA" id="ARBA00022692"/>
    </source>
</evidence>
<evidence type="ECO:0000256" key="8">
    <source>
        <dbReference type="SAM" id="Phobius"/>
    </source>
</evidence>
<accession>A0A841CN79</accession>
<feature type="transmembrane region" description="Helical" evidence="8">
    <location>
        <begin position="114"/>
        <end position="134"/>
    </location>
</feature>
<dbReference type="GO" id="GO:0005886">
    <property type="term" value="C:plasma membrane"/>
    <property type="evidence" value="ECO:0007669"/>
    <property type="project" value="UniProtKB-SubCell"/>
</dbReference>
<keyword evidence="11" id="KW-1185">Reference proteome</keyword>
<comment type="similarity">
    <text evidence="2">Belongs to the major facilitator superfamily. Proton-dependent oligopeptide transporter (POT/PTR) (TC 2.A.17) family.</text>
</comment>
<feature type="transmembrane region" description="Helical" evidence="8">
    <location>
        <begin position="377"/>
        <end position="402"/>
    </location>
</feature>
<dbReference type="InterPro" id="IPR005279">
    <property type="entry name" value="Dipep/tripep_permease"/>
</dbReference>
<feature type="transmembrane region" description="Helical" evidence="8">
    <location>
        <begin position="29"/>
        <end position="47"/>
    </location>
</feature>
<dbReference type="EMBL" id="JACHJN010000006">
    <property type="protein sequence ID" value="MBB5957445.1"/>
    <property type="molecule type" value="Genomic_DNA"/>
</dbReference>
<dbReference type="InterPro" id="IPR050171">
    <property type="entry name" value="MFS_Transporters"/>
</dbReference>
<dbReference type="PROSITE" id="PS01022">
    <property type="entry name" value="PTR2_1"/>
    <property type="match status" value="1"/>
</dbReference>
<dbReference type="InterPro" id="IPR020846">
    <property type="entry name" value="MFS_dom"/>
</dbReference>
<feature type="transmembrane region" description="Helical" evidence="8">
    <location>
        <begin position="349"/>
        <end position="371"/>
    </location>
</feature>
<name>A0A841CN79_9PSEU</name>
<dbReference type="PANTHER" id="PTHR23517:SF15">
    <property type="entry name" value="PROTON-DEPENDENT OLIGOPEPTIDE FAMILY TRANSPORT PROTEIN"/>
    <property type="match status" value="1"/>
</dbReference>
<keyword evidence="4" id="KW-1003">Cell membrane</keyword>
<dbReference type="PANTHER" id="PTHR23517">
    <property type="entry name" value="RESISTANCE PROTEIN MDTM, PUTATIVE-RELATED-RELATED"/>
    <property type="match status" value="1"/>
</dbReference>